<accession>A0A0C1R7M0</accession>
<comment type="caution">
    <text evidence="2">The sequence shown here is derived from an EMBL/GenBank/DDBJ whole genome shotgun (WGS) entry which is preliminary data.</text>
</comment>
<sequence>MDEKIYIIDFEILEEKNIEEIFYKWVNSRKNTPLGFKEDVKLMEINAHYAPCYVCDLNVSADYNIKVQKRHGLRRGVSTLISKNEEFATKDYTMFASKILHRYDMDQIAPFDFSRMSISGYEKKQGTKENFSQNYEECLQHYRGAILKKLEMFINSGLAKVNTKEMKKKFNNINSHEIIKTSSHEVLVPVWVCKYSYKYETYYCLINGQNGRFYGRTPNKQFKGKFFIIIFIALLLLLGGMYIIYKF</sequence>
<protein>
    <submittedName>
        <fullName evidence="2">Uncharacterized protein</fullName>
    </submittedName>
</protein>
<dbReference type="RefSeq" id="WP_039633874.1">
    <property type="nucleotide sequence ID" value="NZ_AYSO01000017.1"/>
</dbReference>
<keyword evidence="1" id="KW-0812">Transmembrane</keyword>
<dbReference type="OrthoDB" id="3182597at2"/>
<keyword evidence="1" id="KW-0472">Membrane</keyword>
<keyword evidence="1" id="KW-1133">Transmembrane helix</keyword>
<dbReference type="AlphaFoldDB" id="A0A0C1R7M0"/>
<evidence type="ECO:0000313" key="2">
    <source>
        <dbReference type="EMBL" id="KIE46521.1"/>
    </source>
</evidence>
<organism evidence="2 3">
    <name type="scientific">Clostridium argentinense CDC 2741</name>
    <dbReference type="NCBI Taxonomy" id="1418104"/>
    <lineage>
        <taxon>Bacteria</taxon>
        <taxon>Bacillati</taxon>
        <taxon>Bacillota</taxon>
        <taxon>Clostridia</taxon>
        <taxon>Eubacteriales</taxon>
        <taxon>Clostridiaceae</taxon>
        <taxon>Clostridium</taxon>
    </lineage>
</organism>
<dbReference type="Proteomes" id="UP000031366">
    <property type="component" value="Unassembled WGS sequence"/>
</dbReference>
<dbReference type="EMBL" id="AYSO01000017">
    <property type="protein sequence ID" value="KIE46521.1"/>
    <property type="molecule type" value="Genomic_DNA"/>
</dbReference>
<proteinExistence type="predicted"/>
<gene>
    <name evidence="2" type="ORF">U732_1933</name>
</gene>
<evidence type="ECO:0000256" key="1">
    <source>
        <dbReference type="SAM" id="Phobius"/>
    </source>
</evidence>
<name>A0A0C1R7M0_9CLOT</name>
<dbReference type="STRING" id="29341.RSJ17_15855"/>
<feature type="transmembrane region" description="Helical" evidence="1">
    <location>
        <begin position="226"/>
        <end position="245"/>
    </location>
</feature>
<reference evidence="2 3" key="1">
    <citation type="journal article" date="2015" name="Infect. Genet. Evol.">
        <title>Genomic sequences of six botulinum neurotoxin-producing strains representing three clostridial species illustrate the mobility and diversity of botulinum neurotoxin genes.</title>
        <authorList>
            <person name="Smith T.J."/>
            <person name="Hill K.K."/>
            <person name="Xie G."/>
            <person name="Foley B.T."/>
            <person name="Williamson C.H."/>
            <person name="Foster J.T."/>
            <person name="Johnson S.L."/>
            <person name="Chertkov O."/>
            <person name="Teshima H."/>
            <person name="Gibbons H.S."/>
            <person name="Johnsky L.A."/>
            <person name="Karavis M.A."/>
            <person name="Smith L.A."/>
        </authorList>
    </citation>
    <scope>NUCLEOTIDE SEQUENCE [LARGE SCALE GENOMIC DNA]</scope>
    <source>
        <strain evidence="2 3">CDC 2741</strain>
    </source>
</reference>
<evidence type="ECO:0000313" key="3">
    <source>
        <dbReference type="Proteomes" id="UP000031366"/>
    </source>
</evidence>
<keyword evidence="3" id="KW-1185">Reference proteome</keyword>